<reference evidence="2 3" key="1">
    <citation type="journal article" date="2015" name="Genome Biol. Evol.">
        <title>Comparative Genomics of a Bacterivorous Green Alga Reveals Evolutionary Causalities and Consequences of Phago-Mixotrophic Mode of Nutrition.</title>
        <authorList>
            <person name="Burns J.A."/>
            <person name="Paasch A."/>
            <person name="Narechania A."/>
            <person name="Kim E."/>
        </authorList>
    </citation>
    <scope>NUCLEOTIDE SEQUENCE [LARGE SCALE GENOMIC DNA]</scope>
    <source>
        <strain evidence="2 3">PLY_AMNH</strain>
    </source>
</reference>
<feature type="region of interest" description="Disordered" evidence="1">
    <location>
        <begin position="1"/>
        <end position="24"/>
    </location>
</feature>
<evidence type="ECO:0000313" key="3">
    <source>
        <dbReference type="Proteomes" id="UP001190700"/>
    </source>
</evidence>
<organism evidence="2 3">
    <name type="scientific">Cymbomonas tetramitiformis</name>
    <dbReference type="NCBI Taxonomy" id="36881"/>
    <lineage>
        <taxon>Eukaryota</taxon>
        <taxon>Viridiplantae</taxon>
        <taxon>Chlorophyta</taxon>
        <taxon>Pyramimonadophyceae</taxon>
        <taxon>Pyramimonadales</taxon>
        <taxon>Pyramimonadaceae</taxon>
        <taxon>Cymbomonas</taxon>
    </lineage>
</organism>
<feature type="region of interest" description="Disordered" evidence="1">
    <location>
        <begin position="45"/>
        <end position="82"/>
    </location>
</feature>
<sequence length="1005" mass="114196">MNAETAKGDDAAQQEQPLTTKRSHDTVVDDWRRLLFTKNFGCSNASNDPRDSVEDDAKRHKSANVSQIVAAESSRTRKPKTSPLWNNLQGIPTELITDPPLINILKLIENSNLLRMCGHDDRHDNRRGSEVIYQNVHDVIHTQTYTYESNLLTEIVEIRAKNGAVVRTRPCVFGQHCQGLSSAIRGFEEHGGAILREYLSPKEYESFNSAGKHPEERRPCLLCLRSQIHFAYMCLLQSTNRFPNPSILINSFVNPRNSVDGYMSEYMIPREDSPRFQGIAGSVCVAEKHLLHWRRDSANATSLGTTSRDTTDLIEDVVCALRAYFRLRAANVESLLSADSTDRRTTQIKLAQFVQDSRHELPIRIVHMLHLLLDHHIVSEIRERGKTKDAKDDNPVKKTDCVQHHASHIVSEIPEARIVTSETLADIDRCVHKAVFLMSSNVAIRTTTPNGEFRSVHAMMCHVISKCVPRACHMRSLTTVLDRYTHDSREMRDILVDIVMCGALGNFLDSKERACLTIRRLLYESRDIVSRIVENRLAEKTDDMFILFSIREHVVTRAKMSDAISNLIRTFLPQWLHFELLVSNAMNKCRIVSSKRLREELERRGTDSVSNDTRYALLSTYLQQSGNHLKMTNRNMLRLPPPSSVFSIVSGSDHALFDSQIINLGEAIHGVDRLFSDPLVVKELADDPILSVATDPRRLRDEVTRQVRALASGADMSEVCSDRTTRSVWRTHTLPMLMLLKNGNIPGLVRLPSHLRRRQYDAVRRRIATDLYLVGDEDVSAHCTLHMCVVCNEVKNIMEWDGSGLDTCTRDSRDGRMYCAKGKHVMCELVPLLRLVLLSTPHEDAFACVVNNTLYGVAPCCGEVRTIKLESFIGETSTPCASCQIRAAHFRQVRTKGTDRSNRRSKRKASDESTCSDDRLVTCVHCRRSLRGNTRKHMITLADRSCSGAGERFAVCTVHYRSWMRQSANDNGMLEMRKDELFDRINETSVYRRSTRETYAIRKSR</sequence>
<proteinExistence type="predicted"/>
<keyword evidence="3" id="KW-1185">Reference proteome</keyword>
<accession>A0AAE0BGP1</accession>
<protein>
    <submittedName>
        <fullName evidence="2">Uncharacterized protein</fullName>
    </submittedName>
</protein>
<dbReference type="EMBL" id="LGRX02035271">
    <property type="protein sequence ID" value="KAK3235548.1"/>
    <property type="molecule type" value="Genomic_DNA"/>
</dbReference>
<dbReference type="AlphaFoldDB" id="A0AAE0BGP1"/>
<gene>
    <name evidence="2" type="ORF">CYMTET_54255</name>
</gene>
<comment type="caution">
    <text evidence="2">The sequence shown here is derived from an EMBL/GenBank/DDBJ whole genome shotgun (WGS) entry which is preliminary data.</text>
</comment>
<dbReference type="Proteomes" id="UP001190700">
    <property type="component" value="Unassembled WGS sequence"/>
</dbReference>
<feature type="compositionally biased region" description="Basic and acidic residues" evidence="1">
    <location>
        <begin position="1"/>
        <end position="10"/>
    </location>
</feature>
<feature type="compositionally biased region" description="Basic and acidic residues" evidence="1">
    <location>
        <begin position="48"/>
        <end position="58"/>
    </location>
</feature>
<evidence type="ECO:0000256" key="1">
    <source>
        <dbReference type="SAM" id="MobiDB-lite"/>
    </source>
</evidence>
<evidence type="ECO:0000313" key="2">
    <source>
        <dbReference type="EMBL" id="KAK3235548.1"/>
    </source>
</evidence>
<name>A0AAE0BGP1_9CHLO</name>